<evidence type="ECO:0008006" key="4">
    <source>
        <dbReference type="Google" id="ProtNLM"/>
    </source>
</evidence>
<gene>
    <name evidence="2" type="ORF">BV98_001523</name>
</gene>
<proteinExistence type="predicted"/>
<keyword evidence="3" id="KW-1185">Reference proteome</keyword>
<name>A0A086PAA3_SPHHM</name>
<comment type="caution">
    <text evidence="2">The sequence shown here is derived from an EMBL/GenBank/DDBJ whole genome shotgun (WGS) entry which is preliminary data.</text>
</comment>
<protein>
    <recommendedName>
        <fullName evidence="4">Cytochrome c domain-containing protein</fullName>
    </recommendedName>
</protein>
<accession>A0A086PAA3</accession>
<dbReference type="PATRIC" id="fig|1219045.3.peg.1557"/>
<sequence length="454" mass="49564">MRSLALVVGAGALILGSAAILRGPLGDAAAQPASDPAAEAKFLEYTRYPVPAGETGKFQLNVDFPKTRPAARAMPWDAIDFRQQPEAYLRSVLDYCLADAEGRDFQFGGSTKWYHAPWLAREPIRGLTNERGSVVGELAVGHGGASNVAVGYYNDLGAWAFSKVWANRGNPQPAAVDFPVGSVSCKLLFTDADPAQVTYLKGSLEWRAAPRGTAKTVRLLQLDVGVRDARANAMTGWLFGTFMYLGDPQAPRPFAFKNLTPVGLMWGNDPDLGPIKVKTGAKPVEGWMNPVVVEHYRAIRSQTPGLGTDLGLFGRVNGPVDNPRSGCLACHGRALDGGPDWTSAERSRQLPFVPPNFNAANPTAQEDSAVRRFFRNLKPNEPFLAGKQSLDYSLQLAVGLENYHAWRQQARVMLAPQRASDFKAVRERNWIDVVPDAEEPKRGDAPAEARERRR</sequence>
<feature type="region of interest" description="Disordered" evidence="1">
    <location>
        <begin position="433"/>
        <end position="454"/>
    </location>
</feature>
<evidence type="ECO:0000313" key="2">
    <source>
        <dbReference type="EMBL" id="KFG90321.1"/>
    </source>
</evidence>
<organism evidence="2 3">
    <name type="scientific">Sphingobium herbicidovorans (strain ATCC 700291 / DSM 11019 / CCUG 56400 / KCTC 2939 / LMG 18315 / NBRC 16415 / MH)</name>
    <name type="common">Sphingomonas herbicidovorans</name>
    <dbReference type="NCBI Taxonomy" id="1219045"/>
    <lineage>
        <taxon>Bacteria</taxon>
        <taxon>Pseudomonadati</taxon>
        <taxon>Pseudomonadota</taxon>
        <taxon>Alphaproteobacteria</taxon>
        <taxon>Sphingomonadales</taxon>
        <taxon>Sphingomonadaceae</taxon>
        <taxon>Sphingobium</taxon>
    </lineage>
</organism>
<dbReference type="STRING" id="76947.GCA_002080435_01467"/>
<feature type="compositionally biased region" description="Basic and acidic residues" evidence="1">
    <location>
        <begin position="438"/>
        <end position="454"/>
    </location>
</feature>
<dbReference type="RefSeq" id="WP_051908196.1">
    <property type="nucleotide sequence ID" value="NZ_BCZD01000005.1"/>
</dbReference>
<dbReference type="EMBL" id="JFZA02000012">
    <property type="protein sequence ID" value="KFG90321.1"/>
    <property type="molecule type" value="Genomic_DNA"/>
</dbReference>
<evidence type="ECO:0000313" key="3">
    <source>
        <dbReference type="Proteomes" id="UP000024284"/>
    </source>
</evidence>
<dbReference type="OrthoDB" id="8830878at2"/>
<evidence type="ECO:0000256" key="1">
    <source>
        <dbReference type="SAM" id="MobiDB-lite"/>
    </source>
</evidence>
<dbReference type="AlphaFoldDB" id="A0A086PAA3"/>
<dbReference type="Proteomes" id="UP000024284">
    <property type="component" value="Unassembled WGS sequence"/>
</dbReference>
<reference evidence="2" key="1">
    <citation type="submission" date="2014-08" db="EMBL/GenBank/DDBJ databases">
        <title>Draft genome sequences of Sphingobium herbicidovorans.</title>
        <authorList>
            <person name="Gan H.M."/>
            <person name="Gan H.Y."/>
            <person name="Savka M.A."/>
        </authorList>
    </citation>
    <scope>NUCLEOTIDE SEQUENCE [LARGE SCALE GENOMIC DNA]</scope>
    <source>
        <strain evidence="2">NBRC 16415</strain>
    </source>
</reference>
<dbReference type="eggNOG" id="ENOG502ZA39">
    <property type="taxonomic scope" value="Bacteria"/>
</dbReference>